<accession>A0ABN7W7M3</accession>
<evidence type="ECO:0000256" key="1">
    <source>
        <dbReference type="ARBA" id="ARBA00004308"/>
    </source>
</evidence>
<keyword evidence="4 6" id="KW-0653">Protein transport</keyword>
<protein>
    <recommendedName>
        <fullName evidence="6">AP complex subunit sigma</fullName>
    </recommendedName>
</protein>
<dbReference type="InterPro" id="IPR022775">
    <property type="entry name" value="AP_mu_sigma_su"/>
</dbReference>
<dbReference type="InterPro" id="IPR016635">
    <property type="entry name" value="AP_complex_ssu"/>
</dbReference>
<proteinExistence type="inferred from homology"/>
<comment type="caution">
    <text evidence="8">The sequence shown here is derived from an EMBL/GenBank/DDBJ whole genome shotgun (WGS) entry which is preliminary data.</text>
</comment>
<evidence type="ECO:0000256" key="2">
    <source>
        <dbReference type="ARBA" id="ARBA00006972"/>
    </source>
</evidence>
<dbReference type="PANTHER" id="PTHR11753">
    <property type="entry name" value="ADAPTOR COMPLEXES SMALL SUBUNIT FAMILY"/>
    <property type="match status" value="1"/>
</dbReference>
<evidence type="ECO:0000313" key="8">
    <source>
        <dbReference type="EMBL" id="CAG8818536.1"/>
    </source>
</evidence>
<keyword evidence="5 6" id="KW-0472">Membrane</keyword>
<feature type="non-terminal residue" evidence="8">
    <location>
        <position position="1"/>
    </location>
</feature>
<dbReference type="InterPro" id="IPR011012">
    <property type="entry name" value="Longin-like_dom_sf"/>
</dbReference>
<dbReference type="SUPFAM" id="SSF64356">
    <property type="entry name" value="SNARE-like"/>
    <property type="match status" value="1"/>
</dbReference>
<dbReference type="EMBL" id="CAJVQB010032602">
    <property type="protein sequence ID" value="CAG8818536.1"/>
    <property type="molecule type" value="Genomic_DNA"/>
</dbReference>
<keyword evidence="9" id="KW-1185">Reference proteome</keyword>
<sequence length="137" mass="16171">RHGKIRLKKWFHFFSDKEKASLTTDLTTLILSRKRAMCNVLEHGEHKAFKLRINFFLNHARYASLYFAAGIDCEENELYVLEVIHRYVQLLDEFFGNVCELDIIYNFDKAYYVLDELVLAGELQEPGKKSVITHKRI</sequence>
<dbReference type="Proteomes" id="UP000789901">
    <property type="component" value="Unassembled WGS sequence"/>
</dbReference>
<evidence type="ECO:0000313" key="9">
    <source>
        <dbReference type="Proteomes" id="UP000789901"/>
    </source>
</evidence>
<dbReference type="PIRSF" id="PIRSF015588">
    <property type="entry name" value="AP_complex_sigma"/>
    <property type="match status" value="1"/>
</dbReference>
<organism evidence="8 9">
    <name type="scientific">Gigaspora margarita</name>
    <dbReference type="NCBI Taxonomy" id="4874"/>
    <lineage>
        <taxon>Eukaryota</taxon>
        <taxon>Fungi</taxon>
        <taxon>Fungi incertae sedis</taxon>
        <taxon>Mucoromycota</taxon>
        <taxon>Glomeromycotina</taxon>
        <taxon>Glomeromycetes</taxon>
        <taxon>Diversisporales</taxon>
        <taxon>Gigasporaceae</taxon>
        <taxon>Gigaspora</taxon>
    </lineage>
</organism>
<name>A0ABN7W7M3_GIGMA</name>
<comment type="similarity">
    <text evidence="2 6">Belongs to the adaptor complexes small subunit family.</text>
</comment>
<evidence type="ECO:0000256" key="5">
    <source>
        <dbReference type="ARBA" id="ARBA00023136"/>
    </source>
</evidence>
<comment type="subcellular location">
    <subcellularLocation>
        <location evidence="1">Endomembrane system</location>
    </subcellularLocation>
</comment>
<gene>
    <name evidence="8" type="ORF">GMARGA_LOCUS27079</name>
</gene>
<dbReference type="Gene3D" id="3.30.450.60">
    <property type="match status" value="1"/>
</dbReference>
<evidence type="ECO:0000259" key="7">
    <source>
        <dbReference type="Pfam" id="PF01217"/>
    </source>
</evidence>
<feature type="domain" description="AP complex mu/sigma subunit" evidence="7">
    <location>
        <begin position="1"/>
        <end position="134"/>
    </location>
</feature>
<evidence type="ECO:0000256" key="4">
    <source>
        <dbReference type="ARBA" id="ARBA00022927"/>
    </source>
</evidence>
<evidence type="ECO:0000256" key="6">
    <source>
        <dbReference type="PIRNR" id="PIRNR015588"/>
    </source>
</evidence>
<evidence type="ECO:0000256" key="3">
    <source>
        <dbReference type="ARBA" id="ARBA00022448"/>
    </source>
</evidence>
<dbReference type="Pfam" id="PF01217">
    <property type="entry name" value="Clat_adaptor_s"/>
    <property type="match status" value="1"/>
</dbReference>
<reference evidence="8 9" key="1">
    <citation type="submission" date="2021-06" db="EMBL/GenBank/DDBJ databases">
        <authorList>
            <person name="Kallberg Y."/>
            <person name="Tangrot J."/>
            <person name="Rosling A."/>
        </authorList>
    </citation>
    <scope>NUCLEOTIDE SEQUENCE [LARGE SCALE GENOMIC DNA]</scope>
    <source>
        <strain evidence="8 9">120-4 pot B 10/14</strain>
    </source>
</reference>
<keyword evidence="3 6" id="KW-0813">Transport</keyword>